<accession>A0A5F2EY02</accession>
<dbReference type="KEGG" id="aez:C3E78_15400"/>
<dbReference type="InterPro" id="IPR001516">
    <property type="entry name" value="Proton_antipo_N"/>
</dbReference>
<feature type="domain" description="NADH:quinone oxidoreductase/Mrp antiporter transmembrane" evidence="10">
    <location>
        <begin position="126"/>
        <end position="397"/>
    </location>
</feature>
<keyword evidence="7" id="KW-0406">Ion transport</keyword>
<proteinExistence type="predicted"/>
<feature type="domain" description="MrpA C-terminal/MbhD" evidence="13">
    <location>
        <begin position="606"/>
        <end position="670"/>
    </location>
</feature>
<feature type="domain" description="MrpA C-terminal/MbhE" evidence="14">
    <location>
        <begin position="681"/>
        <end position="760"/>
    </location>
</feature>
<keyword evidence="3" id="KW-0050">Antiport</keyword>
<evidence type="ECO:0000256" key="3">
    <source>
        <dbReference type="ARBA" id="ARBA00022449"/>
    </source>
</evidence>
<evidence type="ECO:0000259" key="14">
    <source>
        <dbReference type="Pfam" id="PF20501"/>
    </source>
</evidence>
<keyword evidence="6" id="KW-1133">Transmembrane helix</keyword>
<dbReference type="InterPro" id="IPR025383">
    <property type="entry name" value="MrpA_C/MbhD"/>
</dbReference>
<dbReference type="GO" id="GO:0006811">
    <property type="term" value="P:monoatomic ion transport"/>
    <property type="evidence" value="ECO:0007669"/>
    <property type="project" value="UniProtKB-KW"/>
</dbReference>
<feature type="domain" description="NADH-Ubiquinone oxidoreductase (complex I) chain 5 N-terminal" evidence="11">
    <location>
        <begin position="61"/>
        <end position="108"/>
    </location>
</feature>
<reference evidence="16" key="1">
    <citation type="submission" date="2018-01" db="EMBL/GenBank/DDBJ databases">
        <authorList>
            <person name="Li J."/>
        </authorList>
    </citation>
    <scope>NUCLEOTIDE SEQUENCE [LARGE SCALE GENOMIC DNA]</scope>
    <source>
        <strain evidence="16">592</strain>
    </source>
</reference>
<dbReference type="Proteomes" id="UP000244384">
    <property type="component" value="Chromosome"/>
</dbReference>
<evidence type="ECO:0000256" key="6">
    <source>
        <dbReference type="ARBA" id="ARBA00022989"/>
    </source>
</evidence>
<keyword evidence="5 9" id="KW-0812">Transmembrane</keyword>
<evidence type="ECO:0000256" key="8">
    <source>
        <dbReference type="ARBA" id="ARBA00023136"/>
    </source>
</evidence>
<evidence type="ECO:0000259" key="11">
    <source>
        <dbReference type="Pfam" id="PF00662"/>
    </source>
</evidence>
<evidence type="ECO:0000256" key="4">
    <source>
        <dbReference type="ARBA" id="ARBA00022475"/>
    </source>
</evidence>
<evidence type="ECO:0000256" key="7">
    <source>
        <dbReference type="ARBA" id="ARBA00023065"/>
    </source>
</evidence>
<dbReference type="Pfam" id="PF13244">
    <property type="entry name" value="MbhD"/>
    <property type="match status" value="1"/>
</dbReference>
<dbReference type="InterPro" id="IPR001750">
    <property type="entry name" value="ND/Mrp_TM"/>
</dbReference>
<keyword evidence="16" id="KW-1185">Reference proteome</keyword>
<dbReference type="AlphaFoldDB" id="A0A2S0WQ76"/>
<name>A0A2S0WQ76_9ACTN</name>
<evidence type="ECO:0000256" key="1">
    <source>
        <dbReference type="ARBA" id="ARBA00004651"/>
    </source>
</evidence>
<dbReference type="Gene3D" id="1.20.120.1200">
    <property type="entry name" value="NADH-ubiquinone/plastoquinone oxidoreductase chain 6, subunit NuoJ"/>
    <property type="match status" value="1"/>
</dbReference>
<evidence type="ECO:0000256" key="5">
    <source>
        <dbReference type="ARBA" id="ARBA00022692"/>
    </source>
</evidence>
<dbReference type="Pfam" id="PF00662">
    <property type="entry name" value="Proton_antipo_N"/>
    <property type="match status" value="1"/>
</dbReference>
<comment type="subcellular location">
    <subcellularLocation>
        <location evidence="1">Cell membrane</location>
        <topology evidence="1">Multi-pass membrane protein</topology>
    </subcellularLocation>
    <subcellularLocation>
        <location evidence="9">Membrane</location>
        <topology evidence="9">Multi-pass membrane protein</topology>
    </subcellularLocation>
</comment>
<dbReference type="Pfam" id="PF20501">
    <property type="entry name" value="MbhE"/>
    <property type="match status" value="1"/>
</dbReference>
<dbReference type="Pfam" id="PF04039">
    <property type="entry name" value="MnhB"/>
    <property type="match status" value="1"/>
</dbReference>
<evidence type="ECO:0000256" key="2">
    <source>
        <dbReference type="ARBA" id="ARBA00022448"/>
    </source>
</evidence>
<keyword evidence="4" id="KW-1003">Cell membrane</keyword>
<dbReference type="InterPro" id="IPR042106">
    <property type="entry name" value="Nuo/plastoQ_OxRdtase_6_NuoJ"/>
</dbReference>
<dbReference type="PANTHER" id="PTHR43373">
    <property type="entry name" value="NA(+)/H(+) ANTIPORTER SUBUNIT"/>
    <property type="match status" value="1"/>
</dbReference>
<gene>
    <name evidence="15" type="ORF">C3E78_15400</name>
</gene>
<evidence type="ECO:0000256" key="9">
    <source>
        <dbReference type="RuleBase" id="RU000320"/>
    </source>
</evidence>
<evidence type="ECO:0000313" key="16">
    <source>
        <dbReference type="Proteomes" id="UP000244384"/>
    </source>
</evidence>
<evidence type="ECO:0000259" key="12">
    <source>
        <dbReference type="Pfam" id="PF04039"/>
    </source>
</evidence>
<dbReference type="GO" id="GO:0015297">
    <property type="term" value="F:antiporter activity"/>
    <property type="evidence" value="ECO:0007669"/>
    <property type="project" value="UniProtKB-KW"/>
</dbReference>
<dbReference type="PRINTS" id="PR01434">
    <property type="entry name" value="NADHDHGNASE5"/>
</dbReference>
<protein>
    <submittedName>
        <fullName evidence="15">Na+/H+ antiporter subunit A</fullName>
    </submittedName>
</protein>
<dbReference type="OrthoDB" id="9811798at2"/>
<sequence length="958" mass="101281">MIPLIAAHFLAAAMAPWLVSALRSRAFLVLAAVPLVSFGWALSHTADIRDGKATSDVVSWIPSLGVDLAFRMGALQWLMTLIVTGIGTLVLAYCAWYFSDDDPALPAFAGSFVAFAGSMLGLVLCDDLLILYVFWELTTVFSYLLIGSDPAKRASRQAAMQALIVTTLGGLAMLVGMLVLGQEAGTHRISEILADPPTGTATAVAVVLILVGALSKSALVPFHFWLPGAMAAPTPVSAYLHAASMVKAGVYLVALLAPAFAGTPGWHEVVLVLGVGTMLLGGWRALRQYDLKLLLAYGTVSQLGFLLVVFSVGTRAAALAGMAMLLAHALFKATLFLVVGIVDHQAGTRDLRMLSGVGRTAPVLFGTALVAGASMAGLPPLLGFVAKEGVFASLLDAADDRPDLSPLAAVLVLVGVILGTVLTVAYTVRFLWGAFATKPDATETLFAPVPRGFLIAPVILTVFTVALGFAGSALTHVFEPYTHQFPAGAHDTHLGLWHGFGLPLLFSVLAVVLGVAIFVRRVDFGRVQSALSPSWTADDGYRLVMRTVDRVAVESTGLTQRGSVAAYLAIILVVVLLLPGTAVLMALDEPIDVVLWDTPAQAAVGVIIVLAALFAVRSRRRLRAVILVGVTGYGTAMLFILHGAPDLALTQVLVETTSLVIFVLVLRRLPSHFTDRPLSPRRYLRMALGAAVGITVGLVMLVTTGSRSAEPVSRRYPDEVVDFGGGHNIVNVILVDIRAWDTLGEISVLVAAATGVASLIFLDTRMSGIRRVYDIPYPESVEKIPTGAGRRVWLPGPRTLPPDRRSIIFEVVARLLFPVLIVFGLYLLLAGHNLPGGGFAAGMVTGLALMVRYLAGGRYELDEAAPIDAGVLMGTGLFIAAASGLAPLAFGGAVLQSAMIDLDLPVLGELHLVTSTAFDIGVYLVVVGLVLDLLRALGARIDRQILREERAAEQEVRL</sequence>
<dbReference type="InterPro" id="IPR050616">
    <property type="entry name" value="CPA3_Na-H_Antiporter_A"/>
</dbReference>
<dbReference type="NCBIfam" id="NF009284">
    <property type="entry name" value="PRK12644.1"/>
    <property type="match status" value="1"/>
</dbReference>
<dbReference type="GO" id="GO:0005886">
    <property type="term" value="C:plasma membrane"/>
    <property type="evidence" value="ECO:0007669"/>
    <property type="project" value="UniProtKB-SubCell"/>
</dbReference>
<accession>A0A2S0WQ76</accession>
<dbReference type="RefSeq" id="WP_108579891.1">
    <property type="nucleotide sequence ID" value="NZ_CP026952.1"/>
</dbReference>
<evidence type="ECO:0000259" key="13">
    <source>
        <dbReference type="Pfam" id="PF13244"/>
    </source>
</evidence>
<feature type="domain" description="Na+/H+ antiporter MnhB subunit-related protein" evidence="12">
    <location>
        <begin position="808"/>
        <end position="931"/>
    </location>
</feature>
<dbReference type="InterPro" id="IPR046806">
    <property type="entry name" value="MrpA_C/MbhE"/>
</dbReference>
<dbReference type="PANTHER" id="PTHR43373:SF1">
    <property type="entry name" value="NA(+)_H(+) ANTIPORTER SUBUNIT A"/>
    <property type="match status" value="1"/>
</dbReference>
<dbReference type="EMBL" id="CP026952">
    <property type="protein sequence ID" value="AWB93486.1"/>
    <property type="molecule type" value="Genomic_DNA"/>
</dbReference>
<dbReference type="InterPro" id="IPR007182">
    <property type="entry name" value="MnhB"/>
</dbReference>
<keyword evidence="2" id="KW-0813">Transport</keyword>
<evidence type="ECO:0000259" key="10">
    <source>
        <dbReference type="Pfam" id="PF00361"/>
    </source>
</evidence>
<dbReference type="Pfam" id="PF00361">
    <property type="entry name" value="Proton_antipo_M"/>
    <property type="match status" value="1"/>
</dbReference>
<keyword evidence="8" id="KW-0472">Membrane</keyword>
<evidence type="ECO:0000313" key="15">
    <source>
        <dbReference type="EMBL" id="AWB93486.1"/>
    </source>
</evidence>
<organism evidence="15 16">
    <name type="scientific">Aeromicrobium chenweiae</name>
    <dbReference type="NCBI Taxonomy" id="2079793"/>
    <lineage>
        <taxon>Bacteria</taxon>
        <taxon>Bacillati</taxon>
        <taxon>Actinomycetota</taxon>
        <taxon>Actinomycetes</taxon>
        <taxon>Propionibacteriales</taxon>
        <taxon>Nocardioidaceae</taxon>
        <taxon>Aeromicrobium</taxon>
    </lineage>
</organism>